<dbReference type="InterPro" id="IPR022711">
    <property type="entry name" value="RNase_Y_N"/>
</dbReference>
<keyword evidence="4 6" id="KW-0694">RNA-binding</keyword>
<dbReference type="InterPro" id="IPR004087">
    <property type="entry name" value="KH_dom"/>
</dbReference>
<evidence type="ECO:0000256" key="7">
    <source>
        <dbReference type="SAM" id="Coils"/>
    </source>
</evidence>
<feature type="domain" description="HD" evidence="9">
    <location>
        <begin position="325"/>
        <end position="417"/>
    </location>
</feature>
<dbReference type="Gene3D" id="1.10.3210.10">
    <property type="entry name" value="Hypothetical protein af1432"/>
    <property type="match status" value="1"/>
</dbReference>
<evidence type="ECO:0000256" key="8">
    <source>
        <dbReference type="SAM" id="Phobius"/>
    </source>
</evidence>
<dbReference type="PANTHER" id="PTHR12826:SF15">
    <property type="entry name" value="RIBONUCLEASE Y"/>
    <property type="match status" value="1"/>
</dbReference>
<dbReference type="Pfam" id="PF01966">
    <property type="entry name" value="HD"/>
    <property type="match status" value="1"/>
</dbReference>
<dbReference type="SMART" id="SM00471">
    <property type="entry name" value="HDc"/>
    <property type="match status" value="1"/>
</dbReference>
<sequence>MTLNILIIIILSATLPSAVVYYVVTKLSANKTSAEPDVSKETIVLESRAKAREILADAKNQAIRLKAETDEELRKSKSQLASQEKQLAISQSQLEEKEKQLASSTQSAKDIKESLEKKREEIDRLYREQKDKLEQVASLTKAEAREQLLEAVDHDLSKEKGKRIRQLEEELKSVAKLRSKEILLDAMRYDARDYVVEYSTSRVKLEDPEMKGRIIGKEGRNIKLFEELTGVELELDASPGTIIISCFDPIRRQIAKEALEHLLKDGRIQPSRIEDSVADATKNIEKTIQKEGDNLCHKVGVYDIPKDVINTLGRFKYRFSYGQNMTEHTLEVTRIGASLAHELGADVNIVKMGCLLHDIGKVISDEEGSHVDIGVDYLNKHGIPTDVVNCVAEHHEDRPFSSLESALVALADQISGARPGSRSEDYESYVKRMKDLEEAANSFDGVDKAFAVSAGREVRVYVKPDVVDDDSTALLAREIARKIELEQTYPGVVKVTAIRETRVSHTAK</sequence>
<evidence type="ECO:0000256" key="1">
    <source>
        <dbReference type="ARBA" id="ARBA00022722"/>
    </source>
</evidence>
<keyword evidence="8" id="KW-0812">Transmembrane</keyword>
<dbReference type="EMBL" id="JAGQNX010000095">
    <property type="protein sequence ID" value="MCA9308483.1"/>
    <property type="molecule type" value="Genomic_DNA"/>
</dbReference>
<dbReference type="PROSITE" id="PS50084">
    <property type="entry name" value="KH_TYPE_1"/>
    <property type="match status" value="1"/>
</dbReference>
<comment type="caution">
    <text evidence="10">The sequence shown here is derived from an EMBL/GenBank/DDBJ whole genome shotgun (WGS) entry which is preliminary data.</text>
</comment>
<protein>
    <recommendedName>
        <fullName evidence="5">Ribonuclease Y</fullName>
        <ecNumber evidence="5">3.1.-.-</ecNumber>
    </recommendedName>
</protein>
<evidence type="ECO:0000256" key="3">
    <source>
        <dbReference type="ARBA" id="ARBA00022801"/>
    </source>
</evidence>
<feature type="coiled-coil region" evidence="7">
    <location>
        <begin position="48"/>
        <end position="135"/>
    </location>
</feature>
<dbReference type="CDD" id="cd22431">
    <property type="entry name" value="KH-I_RNaseY"/>
    <property type="match status" value="1"/>
</dbReference>
<keyword evidence="2" id="KW-0255">Endonuclease</keyword>
<keyword evidence="8" id="KW-0472">Membrane</keyword>
<dbReference type="GO" id="GO:0006402">
    <property type="term" value="P:mRNA catabolic process"/>
    <property type="evidence" value="ECO:0007669"/>
    <property type="project" value="UniProtKB-UniRule"/>
</dbReference>
<dbReference type="EC" id="3.1.-.-" evidence="5"/>
<dbReference type="PROSITE" id="PS51831">
    <property type="entry name" value="HD"/>
    <property type="match status" value="1"/>
</dbReference>
<accession>A0A955EFG2</accession>
<evidence type="ECO:0000259" key="9">
    <source>
        <dbReference type="PROSITE" id="PS51831"/>
    </source>
</evidence>
<dbReference type="InterPro" id="IPR004088">
    <property type="entry name" value="KH_dom_type_1"/>
</dbReference>
<dbReference type="InterPro" id="IPR017705">
    <property type="entry name" value="Ribonuclease_Y"/>
</dbReference>
<feature type="non-terminal residue" evidence="10">
    <location>
        <position position="1"/>
    </location>
</feature>
<keyword evidence="8" id="KW-1133">Transmembrane helix</keyword>
<dbReference type="CDD" id="cd00077">
    <property type="entry name" value="HDc"/>
    <property type="match status" value="1"/>
</dbReference>
<dbReference type="PANTHER" id="PTHR12826">
    <property type="entry name" value="RIBONUCLEASE Y"/>
    <property type="match status" value="1"/>
</dbReference>
<dbReference type="GO" id="GO:0016020">
    <property type="term" value="C:membrane"/>
    <property type="evidence" value="ECO:0007669"/>
    <property type="project" value="InterPro"/>
</dbReference>
<reference evidence="10" key="2">
    <citation type="journal article" date="2021" name="Microbiome">
        <title>Successional dynamics and alternative stable states in a saline activated sludge microbial community over 9 years.</title>
        <authorList>
            <person name="Wang Y."/>
            <person name="Ye J."/>
            <person name="Ju F."/>
            <person name="Liu L."/>
            <person name="Boyd J.A."/>
            <person name="Deng Y."/>
            <person name="Parks D.H."/>
            <person name="Jiang X."/>
            <person name="Yin X."/>
            <person name="Woodcroft B.J."/>
            <person name="Tyson G.W."/>
            <person name="Hugenholtz P."/>
            <person name="Polz M.F."/>
            <person name="Zhang T."/>
        </authorList>
    </citation>
    <scope>NUCLEOTIDE SEQUENCE</scope>
    <source>
        <strain evidence="10">HKST-UBA79</strain>
    </source>
</reference>
<dbReference type="GO" id="GO:0016787">
    <property type="term" value="F:hydrolase activity"/>
    <property type="evidence" value="ECO:0007669"/>
    <property type="project" value="UniProtKB-KW"/>
</dbReference>
<reference evidence="10" key="1">
    <citation type="submission" date="2020-04" db="EMBL/GenBank/DDBJ databases">
        <authorList>
            <person name="Zhang T."/>
        </authorList>
    </citation>
    <scope>NUCLEOTIDE SEQUENCE</scope>
    <source>
        <strain evidence="10">HKST-UBA79</strain>
    </source>
</reference>
<organism evidence="10 11">
    <name type="scientific">candidate division WWE3 bacterium</name>
    <dbReference type="NCBI Taxonomy" id="2053526"/>
    <lineage>
        <taxon>Bacteria</taxon>
        <taxon>Katanobacteria</taxon>
    </lineage>
</organism>
<evidence type="ECO:0000313" key="11">
    <source>
        <dbReference type="Proteomes" id="UP000740557"/>
    </source>
</evidence>
<dbReference type="GO" id="GO:0004521">
    <property type="term" value="F:RNA endonuclease activity"/>
    <property type="evidence" value="ECO:0007669"/>
    <property type="project" value="UniProtKB-UniRule"/>
</dbReference>
<gene>
    <name evidence="10" type="primary">rny</name>
    <name evidence="10" type="ORF">KC980_03145</name>
</gene>
<dbReference type="SUPFAM" id="SSF109604">
    <property type="entry name" value="HD-domain/PDEase-like"/>
    <property type="match status" value="1"/>
</dbReference>
<dbReference type="Gene3D" id="3.30.1370.10">
    <property type="entry name" value="K Homology domain, type 1"/>
    <property type="match status" value="1"/>
</dbReference>
<dbReference type="NCBIfam" id="TIGR03319">
    <property type="entry name" value="RNase_Y"/>
    <property type="match status" value="1"/>
</dbReference>
<dbReference type="Pfam" id="PF00013">
    <property type="entry name" value="KH_1"/>
    <property type="match status" value="1"/>
</dbReference>
<dbReference type="Pfam" id="PF12072">
    <property type="entry name" value="RNase_Y_N"/>
    <property type="match status" value="1"/>
</dbReference>
<dbReference type="InterPro" id="IPR003607">
    <property type="entry name" value="HD/PDEase_dom"/>
</dbReference>
<dbReference type="AlphaFoldDB" id="A0A955EFG2"/>
<dbReference type="SMART" id="SM00322">
    <property type="entry name" value="KH"/>
    <property type="match status" value="1"/>
</dbReference>
<dbReference type="GO" id="GO:0003723">
    <property type="term" value="F:RNA binding"/>
    <property type="evidence" value="ECO:0007669"/>
    <property type="project" value="UniProtKB-UniRule"/>
</dbReference>
<proteinExistence type="inferred from homology"/>
<dbReference type="SUPFAM" id="SSF54791">
    <property type="entry name" value="Eukaryotic type KH-domain (KH-domain type I)"/>
    <property type="match status" value="1"/>
</dbReference>
<evidence type="ECO:0000256" key="6">
    <source>
        <dbReference type="PROSITE-ProRule" id="PRU00117"/>
    </source>
</evidence>
<keyword evidence="1" id="KW-0540">Nuclease</keyword>
<evidence type="ECO:0000313" key="10">
    <source>
        <dbReference type="EMBL" id="MCA9308483.1"/>
    </source>
</evidence>
<dbReference type="InterPro" id="IPR036612">
    <property type="entry name" value="KH_dom_type_1_sf"/>
</dbReference>
<dbReference type="NCBIfam" id="TIGR00277">
    <property type="entry name" value="HDIG"/>
    <property type="match status" value="1"/>
</dbReference>
<evidence type="ECO:0000256" key="5">
    <source>
        <dbReference type="NCBIfam" id="TIGR03319"/>
    </source>
</evidence>
<dbReference type="InterPro" id="IPR006674">
    <property type="entry name" value="HD_domain"/>
</dbReference>
<dbReference type="Proteomes" id="UP000740557">
    <property type="component" value="Unassembled WGS sequence"/>
</dbReference>
<keyword evidence="3" id="KW-0378">Hydrolase</keyword>
<feature type="transmembrane region" description="Helical" evidence="8">
    <location>
        <begin position="6"/>
        <end position="24"/>
    </location>
</feature>
<keyword evidence="7" id="KW-0175">Coiled coil</keyword>
<name>A0A955EFG2_UNCKA</name>
<evidence type="ECO:0000256" key="2">
    <source>
        <dbReference type="ARBA" id="ARBA00022759"/>
    </source>
</evidence>
<dbReference type="InterPro" id="IPR006675">
    <property type="entry name" value="HDIG_dom"/>
</dbReference>
<evidence type="ECO:0000256" key="4">
    <source>
        <dbReference type="ARBA" id="ARBA00022884"/>
    </source>
</evidence>
<dbReference type="HAMAP" id="MF_00335">
    <property type="entry name" value="RNase_Y"/>
    <property type="match status" value="1"/>
</dbReference>